<dbReference type="STRING" id="4955.A0A1G4MD17"/>
<feature type="region of interest" description="Disordered" evidence="1">
    <location>
        <begin position="81"/>
        <end position="103"/>
    </location>
</feature>
<evidence type="ECO:0000313" key="3">
    <source>
        <dbReference type="Proteomes" id="UP000190831"/>
    </source>
</evidence>
<dbReference type="GO" id="GO:0005778">
    <property type="term" value="C:peroxisomal membrane"/>
    <property type="evidence" value="ECO:0007669"/>
    <property type="project" value="TreeGrafter"/>
</dbReference>
<accession>A0A1G4MD17</accession>
<gene>
    <name evidence="2" type="ORF">LAFE_0E07822G</name>
</gene>
<dbReference type="OrthoDB" id="21292at2759"/>
<feature type="compositionally biased region" description="Acidic residues" evidence="1">
    <location>
        <begin position="1"/>
        <end position="16"/>
    </location>
</feature>
<feature type="compositionally biased region" description="Basic and acidic residues" evidence="1">
    <location>
        <begin position="17"/>
        <end position="31"/>
    </location>
</feature>
<protein>
    <submittedName>
        <fullName evidence="2">LAFE_0E07822g1_1</fullName>
    </submittedName>
</protein>
<dbReference type="GO" id="GO:0033328">
    <property type="term" value="F:peroxisome membrane targeting sequence binding"/>
    <property type="evidence" value="ECO:0007669"/>
    <property type="project" value="TreeGrafter"/>
</dbReference>
<dbReference type="Gene3D" id="1.20.120.900">
    <property type="entry name" value="Pex19, mPTS binding domain"/>
    <property type="match status" value="1"/>
</dbReference>
<dbReference type="EMBL" id="LT598488">
    <property type="protein sequence ID" value="SCW01813.1"/>
    <property type="molecule type" value="Genomic_DNA"/>
</dbReference>
<reference evidence="3" key="1">
    <citation type="submission" date="2016-03" db="EMBL/GenBank/DDBJ databases">
        <authorList>
            <person name="Devillers H."/>
        </authorList>
    </citation>
    <scope>NUCLEOTIDE SEQUENCE [LARGE SCALE GENOMIC DNA]</scope>
</reference>
<dbReference type="InterPro" id="IPR038322">
    <property type="entry name" value="Pex19_C_sf"/>
</dbReference>
<keyword evidence="3" id="KW-1185">Reference proteome</keyword>
<evidence type="ECO:0000313" key="2">
    <source>
        <dbReference type="EMBL" id="SCW01813.1"/>
    </source>
</evidence>
<dbReference type="OMA" id="YEPMKEM"/>
<dbReference type="AlphaFoldDB" id="A0A1G4MD17"/>
<dbReference type="PANTHER" id="PTHR12774:SF2">
    <property type="entry name" value="PEROXISOMAL BIOGENESIS FACTOR 19"/>
    <property type="match status" value="1"/>
</dbReference>
<dbReference type="Proteomes" id="UP000190831">
    <property type="component" value="Chromosome E"/>
</dbReference>
<dbReference type="GO" id="GO:0045046">
    <property type="term" value="P:protein import into peroxisome membrane"/>
    <property type="evidence" value="ECO:0007669"/>
    <property type="project" value="TreeGrafter"/>
</dbReference>
<name>A0A1G4MD17_LACFM</name>
<evidence type="ECO:0000256" key="1">
    <source>
        <dbReference type="SAM" id="MobiDB-lite"/>
    </source>
</evidence>
<dbReference type="PANTHER" id="PTHR12774">
    <property type="entry name" value="PEROXISOMAL BIOGENESIS FACTOR 19"/>
    <property type="match status" value="1"/>
</dbReference>
<dbReference type="Pfam" id="PF04614">
    <property type="entry name" value="Pex19"/>
    <property type="match status" value="1"/>
</dbReference>
<proteinExistence type="predicted"/>
<feature type="compositionally biased region" description="Polar residues" evidence="1">
    <location>
        <begin position="84"/>
        <end position="98"/>
    </location>
</feature>
<sequence length="290" mass="32756">MSSNLDDFEDLDDYLEDPSKLDEEAEMRESDVGNVKPKNNDDPEVTEMIDDLQSEFAKLMKEDGGEANKETVESFKQLLGTLTEAGSSEGTSQGSQIPRPSGFKDIVSNTLDRLKENSNKVDTNLVEEKKRQNTDDILSQLLDQLVDGTDEDGEGVDNAILNMLNQMSSKEVLYQPMKDMHTEYTAWMDENRDNEEHADKIDIYKQQYGLVERIVAIYEKPDYSNEKYREEIATLLDDLEKLGDSPVNKGFGNQDAAGDDVENLAKMLEIDGDENIGDIDKELQDTCKQQ</sequence>
<organism evidence="2 3">
    <name type="scientific">Lachancea fermentati</name>
    <name type="common">Zygosaccharomyces fermentati</name>
    <dbReference type="NCBI Taxonomy" id="4955"/>
    <lineage>
        <taxon>Eukaryota</taxon>
        <taxon>Fungi</taxon>
        <taxon>Dikarya</taxon>
        <taxon>Ascomycota</taxon>
        <taxon>Saccharomycotina</taxon>
        <taxon>Saccharomycetes</taxon>
        <taxon>Saccharomycetales</taxon>
        <taxon>Saccharomycetaceae</taxon>
        <taxon>Lachancea</taxon>
    </lineage>
</organism>
<feature type="region of interest" description="Disordered" evidence="1">
    <location>
        <begin position="1"/>
        <end position="45"/>
    </location>
</feature>
<dbReference type="InterPro" id="IPR006708">
    <property type="entry name" value="Pex19"/>
</dbReference>